<dbReference type="PROSITE" id="PS51450">
    <property type="entry name" value="LRR"/>
    <property type="match status" value="2"/>
</dbReference>
<dbReference type="PRINTS" id="PR00019">
    <property type="entry name" value="LEURICHRPT"/>
</dbReference>
<dbReference type="PANTHER" id="PTHR46652">
    <property type="entry name" value="LEUCINE-RICH REPEAT AND IQ DOMAIN-CONTAINING PROTEIN 1-RELATED"/>
    <property type="match status" value="1"/>
</dbReference>
<accession>A0AAW9QNK9</accession>
<sequence>MSDLELLRHLEEVIGRQLTEVPEERFHIPPRYSLEGVNAYALSGDGNVIGLYFRYNIGGFRLKISDICRFKNLVYLYLIDVKLRNFVVLEKLKNLQSLVLVGVGLTDMSFTGELTALTSLDLSHNEITAIRGLENLTALTSLDLSYNGITAIRGLENLTALTSLDL</sequence>
<keyword evidence="4" id="KW-1185">Reference proteome</keyword>
<dbReference type="AlphaFoldDB" id="A0AAW9QNK9"/>
<dbReference type="EMBL" id="JBAFSM010000009">
    <property type="protein sequence ID" value="MEG3436765.1"/>
    <property type="molecule type" value="Genomic_DNA"/>
</dbReference>
<dbReference type="Gene3D" id="3.80.10.10">
    <property type="entry name" value="Ribonuclease Inhibitor"/>
    <property type="match status" value="1"/>
</dbReference>
<dbReference type="InterPro" id="IPR032675">
    <property type="entry name" value="LRR_dom_sf"/>
</dbReference>
<evidence type="ECO:0000256" key="2">
    <source>
        <dbReference type="ARBA" id="ARBA00022737"/>
    </source>
</evidence>
<dbReference type="SMART" id="SM00365">
    <property type="entry name" value="LRR_SD22"/>
    <property type="match status" value="2"/>
</dbReference>
<organism evidence="3 4">
    <name type="scientific">Pannus brasiliensis CCIBt3594</name>
    <dbReference type="NCBI Taxonomy" id="1427578"/>
    <lineage>
        <taxon>Bacteria</taxon>
        <taxon>Bacillati</taxon>
        <taxon>Cyanobacteriota</taxon>
        <taxon>Cyanophyceae</taxon>
        <taxon>Oscillatoriophycideae</taxon>
        <taxon>Chroococcales</taxon>
        <taxon>Microcystaceae</taxon>
        <taxon>Pannus</taxon>
    </lineage>
</organism>
<proteinExistence type="predicted"/>
<keyword evidence="1" id="KW-0433">Leucine-rich repeat</keyword>
<dbReference type="InterPro" id="IPR050836">
    <property type="entry name" value="SDS22/Internalin_LRR"/>
</dbReference>
<reference evidence="3 4" key="1">
    <citation type="submission" date="2024-01" db="EMBL/GenBank/DDBJ databases">
        <title>Genomic insights into the taxonomy and metabolism of the cyanobacterium Pannus brasiliensis CCIBt3594.</title>
        <authorList>
            <person name="Machado M."/>
            <person name="Botero N.B."/>
            <person name="Andreote A.P.D."/>
            <person name="Feitosa A.M.T."/>
            <person name="Popin R."/>
            <person name="Sivonen K."/>
            <person name="Fiore M.F."/>
        </authorList>
    </citation>
    <scope>NUCLEOTIDE SEQUENCE [LARGE SCALE GENOMIC DNA]</scope>
    <source>
        <strain evidence="3 4">CCIBt3594</strain>
    </source>
</reference>
<dbReference type="PANTHER" id="PTHR46652:SF3">
    <property type="entry name" value="LEUCINE-RICH REPEAT-CONTAINING PROTEIN 9"/>
    <property type="match status" value="1"/>
</dbReference>
<evidence type="ECO:0000313" key="3">
    <source>
        <dbReference type="EMBL" id="MEG3436765.1"/>
    </source>
</evidence>
<keyword evidence="2" id="KW-0677">Repeat</keyword>
<name>A0AAW9QNK9_9CHRO</name>
<dbReference type="RefSeq" id="WP_332864229.1">
    <property type="nucleotide sequence ID" value="NZ_JBAFSM010000009.1"/>
</dbReference>
<protein>
    <submittedName>
        <fullName evidence="3">Leucine-rich repeat domain-containing protein</fullName>
    </submittedName>
</protein>
<dbReference type="Proteomes" id="UP001328733">
    <property type="component" value="Unassembled WGS sequence"/>
</dbReference>
<dbReference type="SMART" id="SM00369">
    <property type="entry name" value="LRR_TYP"/>
    <property type="match status" value="2"/>
</dbReference>
<dbReference type="Pfam" id="PF13855">
    <property type="entry name" value="LRR_8"/>
    <property type="match status" value="1"/>
</dbReference>
<gene>
    <name evidence="3" type="ORF">V0288_06500</name>
</gene>
<feature type="non-terminal residue" evidence="3">
    <location>
        <position position="166"/>
    </location>
</feature>
<comment type="caution">
    <text evidence="3">The sequence shown here is derived from an EMBL/GenBank/DDBJ whole genome shotgun (WGS) entry which is preliminary data.</text>
</comment>
<evidence type="ECO:0000256" key="1">
    <source>
        <dbReference type="ARBA" id="ARBA00022614"/>
    </source>
</evidence>
<dbReference type="InterPro" id="IPR001611">
    <property type="entry name" value="Leu-rich_rpt"/>
</dbReference>
<dbReference type="InterPro" id="IPR003591">
    <property type="entry name" value="Leu-rich_rpt_typical-subtyp"/>
</dbReference>
<evidence type="ECO:0000313" key="4">
    <source>
        <dbReference type="Proteomes" id="UP001328733"/>
    </source>
</evidence>
<dbReference type="SUPFAM" id="SSF52058">
    <property type="entry name" value="L domain-like"/>
    <property type="match status" value="1"/>
</dbReference>